<evidence type="ECO:0000256" key="1">
    <source>
        <dbReference type="SAM" id="MobiDB-lite"/>
    </source>
</evidence>
<dbReference type="AlphaFoldDB" id="A0A6A5WDH0"/>
<proteinExistence type="predicted"/>
<feature type="region of interest" description="Disordered" evidence="1">
    <location>
        <begin position="121"/>
        <end position="145"/>
    </location>
</feature>
<feature type="compositionally biased region" description="Polar residues" evidence="1">
    <location>
        <begin position="1"/>
        <end position="17"/>
    </location>
</feature>
<feature type="compositionally biased region" description="Polar residues" evidence="1">
    <location>
        <begin position="75"/>
        <end position="96"/>
    </location>
</feature>
<organism evidence="2 3">
    <name type="scientific">Amniculicola lignicola CBS 123094</name>
    <dbReference type="NCBI Taxonomy" id="1392246"/>
    <lineage>
        <taxon>Eukaryota</taxon>
        <taxon>Fungi</taxon>
        <taxon>Dikarya</taxon>
        <taxon>Ascomycota</taxon>
        <taxon>Pezizomycotina</taxon>
        <taxon>Dothideomycetes</taxon>
        <taxon>Pleosporomycetidae</taxon>
        <taxon>Pleosporales</taxon>
        <taxon>Amniculicolaceae</taxon>
        <taxon>Amniculicola</taxon>
    </lineage>
</organism>
<reference evidence="2" key="1">
    <citation type="journal article" date="2020" name="Stud. Mycol.">
        <title>101 Dothideomycetes genomes: a test case for predicting lifestyles and emergence of pathogens.</title>
        <authorList>
            <person name="Haridas S."/>
            <person name="Albert R."/>
            <person name="Binder M."/>
            <person name="Bloem J."/>
            <person name="Labutti K."/>
            <person name="Salamov A."/>
            <person name="Andreopoulos B."/>
            <person name="Baker S."/>
            <person name="Barry K."/>
            <person name="Bills G."/>
            <person name="Bluhm B."/>
            <person name="Cannon C."/>
            <person name="Castanera R."/>
            <person name="Culley D."/>
            <person name="Daum C."/>
            <person name="Ezra D."/>
            <person name="Gonzalez J."/>
            <person name="Henrissat B."/>
            <person name="Kuo A."/>
            <person name="Liang C."/>
            <person name="Lipzen A."/>
            <person name="Lutzoni F."/>
            <person name="Magnuson J."/>
            <person name="Mondo S."/>
            <person name="Nolan M."/>
            <person name="Ohm R."/>
            <person name="Pangilinan J."/>
            <person name="Park H.-J."/>
            <person name="Ramirez L."/>
            <person name="Alfaro M."/>
            <person name="Sun H."/>
            <person name="Tritt A."/>
            <person name="Yoshinaga Y."/>
            <person name="Zwiers L.-H."/>
            <person name="Turgeon B."/>
            <person name="Goodwin S."/>
            <person name="Spatafora J."/>
            <person name="Crous P."/>
            <person name="Grigoriev I."/>
        </authorList>
    </citation>
    <scope>NUCLEOTIDE SEQUENCE</scope>
    <source>
        <strain evidence="2">CBS 123094</strain>
    </source>
</reference>
<feature type="region of interest" description="Disordered" evidence="1">
    <location>
        <begin position="1"/>
        <end position="20"/>
    </location>
</feature>
<gene>
    <name evidence="2" type="ORF">P154DRAFT_535220</name>
</gene>
<keyword evidence="3" id="KW-1185">Reference proteome</keyword>
<protein>
    <submittedName>
        <fullName evidence="2">Uncharacterized protein</fullName>
    </submittedName>
</protein>
<dbReference type="EMBL" id="ML977593">
    <property type="protein sequence ID" value="KAF1999712.1"/>
    <property type="molecule type" value="Genomic_DNA"/>
</dbReference>
<accession>A0A6A5WDH0</accession>
<name>A0A6A5WDH0_9PLEO</name>
<sequence>MCPQTIFTLPSSQTPNMNVPPAHAGRNLSFIEALHVHKCSKYTPIYANDIDPPLNFSNETDRKPPEAKSALPHLPTNSAAKISPDSTTISVSQSHDLQNDTHHRINPLRHHIVSIRQSTAAKIQNTTDDRMRKPPYSAIPTESRE</sequence>
<feature type="region of interest" description="Disordered" evidence="1">
    <location>
        <begin position="50"/>
        <end position="102"/>
    </location>
</feature>
<evidence type="ECO:0000313" key="3">
    <source>
        <dbReference type="Proteomes" id="UP000799779"/>
    </source>
</evidence>
<dbReference type="Proteomes" id="UP000799779">
    <property type="component" value="Unassembled WGS sequence"/>
</dbReference>
<evidence type="ECO:0000313" key="2">
    <source>
        <dbReference type="EMBL" id="KAF1999712.1"/>
    </source>
</evidence>